<accession>H2XMP7</accession>
<dbReference type="EMBL" id="EAAA01002278">
    <property type="status" value="NOT_ANNOTATED_CDS"/>
    <property type="molecule type" value="Genomic_DNA"/>
</dbReference>
<reference evidence="1" key="2">
    <citation type="journal article" date="2008" name="Genome Biol.">
        <title>Improved genome assembly and evidence-based global gene model set for the chordate Ciona intestinalis: new insight into intron and operon populations.</title>
        <authorList>
            <person name="Satou Y."/>
            <person name="Mineta K."/>
            <person name="Ogasawara M."/>
            <person name="Sasakura Y."/>
            <person name="Shoguchi E."/>
            <person name="Ueno K."/>
            <person name="Yamada L."/>
            <person name="Matsumoto J."/>
            <person name="Wasserscheid J."/>
            <person name="Dewar K."/>
            <person name="Wiley G.B."/>
            <person name="Macmil S.L."/>
            <person name="Roe B.A."/>
            <person name="Zeller R.W."/>
            <person name="Hastings K.E."/>
            <person name="Lemaire P."/>
            <person name="Lindquist E."/>
            <person name="Endo T."/>
            <person name="Hotta K."/>
            <person name="Inaba K."/>
        </authorList>
    </citation>
    <scope>NUCLEOTIDE SEQUENCE [LARGE SCALE GENOMIC DNA]</scope>
    <source>
        <strain evidence="1">wild type</strain>
    </source>
</reference>
<reference evidence="1" key="4">
    <citation type="submission" date="2025-09" db="UniProtKB">
        <authorList>
            <consortium name="Ensembl"/>
        </authorList>
    </citation>
    <scope>IDENTIFICATION</scope>
</reference>
<dbReference type="Proteomes" id="UP000008144">
    <property type="component" value="Chromosome 6"/>
</dbReference>
<dbReference type="InParanoid" id="H2XMP7"/>
<name>H2XMP7_CIOIN</name>
<keyword evidence="2" id="KW-1185">Reference proteome</keyword>
<evidence type="ECO:0000313" key="1">
    <source>
        <dbReference type="Ensembl" id="ENSCINP00000030930.1"/>
    </source>
</evidence>
<dbReference type="HOGENOM" id="CLU_3191009_0_0_1"/>
<dbReference type="Ensembl" id="ENSCINT00000036304.1">
    <property type="protein sequence ID" value="ENSCINP00000030930.1"/>
    <property type="gene ID" value="ENSCING00000018362.1"/>
</dbReference>
<dbReference type="AlphaFoldDB" id="H2XMP7"/>
<reference evidence="1" key="3">
    <citation type="submission" date="2025-08" db="UniProtKB">
        <authorList>
            <consortium name="Ensembl"/>
        </authorList>
    </citation>
    <scope>IDENTIFICATION</scope>
</reference>
<protein>
    <submittedName>
        <fullName evidence="1">Uncharacterized protein</fullName>
    </submittedName>
</protein>
<sequence length="46" mass="5492">MYSALDLFEGVYLLMHHMCVWCIRGRPCYNLKVSMWCINTPYEFGV</sequence>
<evidence type="ECO:0000313" key="2">
    <source>
        <dbReference type="Proteomes" id="UP000008144"/>
    </source>
</evidence>
<proteinExistence type="predicted"/>
<organism evidence="1 2">
    <name type="scientific">Ciona intestinalis</name>
    <name type="common">Transparent sea squirt</name>
    <name type="synonym">Ascidia intestinalis</name>
    <dbReference type="NCBI Taxonomy" id="7719"/>
    <lineage>
        <taxon>Eukaryota</taxon>
        <taxon>Metazoa</taxon>
        <taxon>Chordata</taxon>
        <taxon>Tunicata</taxon>
        <taxon>Ascidiacea</taxon>
        <taxon>Phlebobranchia</taxon>
        <taxon>Cionidae</taxon>
        <taxon>Ciona</taxon>
    </lineage>
</organism>
<reference evidence="2" key="1">
    <citation type="journal article" date="2002" name="Science">
        <title>The draft genome of Ciona intestinalis: insights into chordate and vertebrate origins.</title>
        <authorList>
            <person name="Dehal P."/>
            <person name="Satou Y."/>
            <person name="Campbell R.K."/>
            <person name="Chapman J."/>
            <person name="Degnan B."/>
            <person name="De Tomaso A."/>
            <person name="Davidson B."/>
            <person name="Di Gregorio A."/>
            <person name="Gelpke M."/>
            <person name="Goodstein D.M."/>
            <person name="Harafuji N."/>
            <person name="Hastings K.E."/>
            <person name="Ho I."/>
            <person name="Hotta K."/>
            <person name="Huang W."/>
            <person name="Kawashima T."/>
            <person name="Lemaire P."/>
            <person name="Martinez D."/>
            <person name="Meinertzhagen I.A."/>
            <person name="Necula S."/>
            <person name="Nonaka M."/>
            <person name="Putnam N."/>
            <person name="Rash S."/>
            <person name="Saiga H."/>
            <person name="Satake M."/>
            <person name="Terry A."/>
            <person name="Yamada L."/>
            <person name="Wang H.G."/>
            <person name="Awazu S."/>
            <person name="Azumi K."/>
            <person name="Boore J."/>
            <person name="Branno M."/>
            <person name="Chin-Bow S."/>
            <person name="DeSantis R."/>
            <person name="Doyle S."/>
            <person name="Francino P."/>
            <person name="Keys D.N."/>
            <person name="Haga S."/>
            <person name="Hayashi H."/>
            <person name="Hino K."/>
            <person name="Imai K.S."/>
            <person name="Inaba K."/>
            <person name="Kano S."/>
            <person name="Kobayashi K."/>
            <person name="Kobayashi M."/>
            <person name="Lee B.I."/>
            <person name="Makabe K.W."/>
            <person name="Manohar C."/>
            <person name="Matassi G."/>
            <person name="Medina M."/>
            <person name="Mochizuki Y."/>
            <person name="Mount S."/>
            <person name="Morishita T."/>
            <person name="Miura S."/>
            <person name="Nakayama A."/>
            <person name="Nishizaka S."/>
            <person name="Nomoto H."/>
            <person name="Ohta F."/>
            <person name="Oishi K."/>
            <person name="Rigoutsos I."/>
            <person name="Sano M."/>
            <person name="Sasaki A."/>
            <person name="Sasakura Y."/>
            <person name="Shoguchi E."/>
            <person name="Shin-i T."/>
            <person name="Spagnuolo A."/>
            <person name="Stainier D."/>
            <person name="Suzuki M.M."/>
            <person name="Tassy O."/>
            <person name="Takatori N."/>
            <person name="Tokuoka M."/>
            <person name="Yagi K."/>
            <person name="Yoshizaki F."/>
            <person name="Wada S."/>
            <person name="Zhang C."/>
            <person name="Hyatt P.D."/>
            <person name="Larimer F."/>
            <person name="Detter C."/>
            <person name="Doggett N."/>
            <person name="Glavina T."/>
            <person name="Hawkins T."/>
            <person name="Richardson P."/>
            <person name="Lucas S."/>
            <person name="Kohara Y."/>
            <person name="Levine M."/>
            <person name="Satoh N."/>
            <person name="Rokhsar D.S."/>
        </authorList>
    </citation>
    <scope>NUCLEOTIDE SEQUENCE [LARGE SCALE GENOMIC DNA]</scope>
</reference>